<reference evidence="7 8" key="1">
    <citation type="submission" date="2019-06" db="EMBL/GenBank/DDBJ databases">
        <title>Wine fermentation using esterase from Monascus purpureus.</title>
        <authorList>
            <person name="Geng C."/>
            <person name="Zhang Y."/>
        </authorList>
    </citation>
    <scope>NUCLEOTIDE SEQUENCE [LARGE SCALE GENOMIC DNA]</scope>
    <source>
        <strain evidence="7">HQ1</strain>
    </source>
</reference>
<dbReference type="SUPFAM" id="SSF75304">
    <property type="entry name" value="Amidase signature (AS) enzymes"/>
    <property type="match status" value="1"/>
</dbReference>
<evidence type="ECO:0000256" key="3">
    <source>
        <dbReference type="ARBA" id="ARBA00012922"/>
    </source>
</evidence>
<keyword evidence="4" id="KW-0378">Hydrolase</keyword>
<name>A0A507QL69_MONPU</name>
<evidence type="ECO:0000256" key="4">
    <source>
        <dbReference type="ARBA" id="ARBA00022801"/>
    </source>
</evidence>
<dbReference type="EC" id="3.5.1.4" evidence="3"/>
<dbReference type="InterPro" id="IPR020556">
    <property type="entry name" value="Amidase_CS"/>
</dbReference>
<evidence type="ECO:0000256" key="2">
    <source>
        <dbReference type="ARBA" id="ARBA00009199"/>
    </source>
</evidence>
<feature type="domain" description="Amidase" evidence="6">
    <location>
        <begin position="109"/>
        <end position="566"/>
    </location>
</feature>
<dbReference type="PANTHER" id="PTHR46072:SF3">
    <property type="entry name" value="AMIDASE"/>
    <property type="match status" value="1"/>
</dbReference>
<organism evidence="7 8">
    <name type="scientific">Monascus purpureus</name>
    <name type="common">Red mold</name>
    <name type="synonym">Monascus anka</name>
    <dbReference type="NCBI Taxonomy" id="5098"/>
    <lineage>
        <taxon>Eukaryota</taxon>
        <taxon>Fungi</taxon>
        <taxon>Dikarya</taxon>
        <taxon>Ascomycota</taxon>
        <taxon>Pezizomycotina</taxon>
        <taxon>Eurotiomycetes</taxon>
        <taxon>Eurotiomycetidae</taxon>
        <taxon>Eurotiales</taxon>
        <taxon>Aspergillaceae</taxon>
        <taxon>Monascus</taxon>
    </lineage>
</organism>
<evidence type="ECO:0000313" key="7">
    <source>
        <dbReference type="EMBL" id="TQB69286.1"/>
    </source>
</evidence>
<evidence type="ECO:0000256" key="5">
    <source>
        <dbReference type="PIRSR" id="PIRSR001221-1"/>
    </source>
</evidence>
<dbReference type="PIRSF" id="PIRSF001221">
    <property type="entry name" value="Amidase_fungi"/>
    <property type="match status" value="1"/>
</dbReference>
<dbReference type="STRING" id="5098.A0A507QL69"/>
<comment type="similarity">
    <text evidence="2">Belongs to the amidase family.</text>
</comment>
<dbReference type="Proteomes" id="UP000319663">
    <property type="component" value="Unassembled WGS sequence"/>
</dbReference>
<dbReference type="InterPro" id="IPR023631">
    <property type="entry name" value="Amidase_dom"/>
</dbReference>
<dbReference type="PANTHER" id="PTHR46072">
    <property type="entry name" value="AMIDASE-RELATED-RELATED"/>
    <property type="match status" value="1"/>
</dbReference>
<evidence type="ECO:0000256" key="1">
    <source>
        <dbReference type="ARBA" id="ARBA00001311"/>
    </source>
</evidence>
<comment type="caution">
    <text evidence="7">The sequence shown here is derived from an EMBL/GenBank/DDBJ whole genome shotgun (WGS) entry which is preliminary data.</text>
</comment>
<gene>
    <name evidence="7" type="ORF">MPDQ_002083</name>
</gene>
<dbReference type="InterPro" id="IPR036928">
    <property type="entry name" value="AS_sf"/>
</dbReference>
<feature type="active site" description="Charge relay system" evidence="5">
    <location>
        <position position="239"/>
    </location>
</feature>
<dbReference type="Pfam" id="PF01425">
    <property type="entry name" value="Amidase"/>
    <property type="match status" value="1"/>
</dbReference>
<dbReference type="PROSITE" id="PS00571">
    <property type="entry name" value="AMIDASES"/>
    <property type="match status" value="1"/>
</dbReference>
<evidence type="ECO:0000259" key="6">
    <source>
        <dbReference type="Pfam" id="PF01425"/>
    </source>
</evidence>
<feature type="active site" description="Acyl-ester intermediate" evidence="5">
    <location>
        <position position="263"/>
    </location>
</feature>
<protein>
    <recommendedName>
        <fullName evidence="3">amidase</fullName>
        <ecNumber evidence="3">3.5.1.4</ecNumber>
    </recommendedName>
</protein>
<dbReference type="GO" id="GO:0004040">
    <property type="term" value="F:amidase activity"/>
    <property type="evidence" value="ECO:0007669"/>
    <property type="project" value="UniProtKB-EC"/>
</dbReference>
<dbReference type="AlphaFoldDB" id="A0A507QL69"/>
<proteinExistence type="inferred from homology"/>
<accession>A0A507QL69</accession>
<comment type="catalytic activity">
    <reaction evidence="1">
        <text>a monocarboxylic acid amide + H2O = a monocarboxylate + NH4(+)</text>
        <dbReference type="Rhea" id="RHEA:12020"/>
        <dbReference type="ChEBI" id="CHEBI:15377"/>
        <dbReference type="ChEBI" id="CHEBI:28938"/>
        <dbReference type="ChEBI" id="CHEBI:35757"/>
        <dbReference type="ChEBI" id="CHEBI:83628"/>
        <dbReference type="EC" id="3.5.1.4"/>
    </reaction>
</comment>
<sequence length="579" mass="62685">MSQTTTGEFTTPTTTTPTLAAAATAANWKAIVTQKQEECKRKIPPAWLLPESITSALKLPLDTNPNKLLELDIPRRSGILTEHELSITEDFTVGELLGKLAAGQLSSVEVTVAFSKRAAIAQQLTRCLTETFFEEAQKRAAELDERRARGEPLGPLHGLPISLKDTFHIKGQETNIGYVALVGSVQTSNSALVDILLELGAVLYVKTNIPQTLMTADSDNHVYGRVLNPHNTAINAGGSSGGEGALISFRGSLLGVGTDAAGSVRIPALCCGIYGFKPSTARIPYGGQARSELPRLGQILAVDGPLAKDFDSLEFFFKTVLDAEPTRFDSTALHAPFRSNAQLLASKDGKLTVGILAEDPVYPLQPPVKRIINEAVIKLLAAGHRIVQLDAAECQIDGANEIAMEMFRLDASVLPNMIAQGGEPPVPSVAALYGSPQPDRFRHIAGIEKLQGLHRQAFLNLKRHQVKEAWRKIWINNKLDVVLGPGAQNTAVRHDTYGWAPYTCLLNVLEYPAVVIPFSSASKSKEPEHFTMPERTTGPDYVPDLVDGAPGSVQLFAPAMRDEECLLAARIVDECLRER</sequence>
<dbReference type="EMBL" id="VIFY01000161">
    <property type="protein sequence ID" value="TQB69286.1"/>
    <property type="molecule type" value="Genomic_DNA"/>
</dbReference>
<dbReference type="Gene3D" id="3.90.1300.10">
    <property type="entry name" value="Amidase signature (AS) domain"/>
    <property type="match status" value="1"/>
</dbReference>
<evidence type="ECO:0000313" key="8">
    <source>
        <dbReference type="Proteomes" id="UP000319663"/>
    </source>
</evidence>
<dbReference type="OrthoDB" id="6428749at2759"/>
<feature type="active site" description="Charge relay system" evidence="5">
    <location>
        <position position="164"/>
    </location>
</feature>
<keyword evidence="8" id="KW-1185">Reference proteome</keyword>